<accession>A0A1F2PJ65</accession>
<evidence type="ECO:0000313" key="1">
    <source>
        <dbReference type="EMBL" id="OFV71389.1"/>
    </source>
</evidence>
<dbReference type="Pfam" id="PF13419">
    <property type="entry name" value="HAD_2"/>
    <property type="match status" value="1"/>
</dbReference>
<reference evidence="3" key="3">
    <citation type="submission" date="2021-11" db="EMBL/GenBank/DDBJ databases">
        <title>Isoprene-degrading acetogen.</title>
        <authorList>
            <person name="Yang Y."/>
            <person name="Jin H."/>
            <person name="Yan J."/>
        </authorList>
    </citation>
    <scope>NUCLEOTIDE SEQUENCE</scope>
    <source>
        <strain evidence="3">Berkeley</strain>
    </source>
</reference>
<dbReference type="SFLD" id="SFLDG01129">
    <property type="entry name" value="C1.5:_HAD__Beta-PGM__Phosphata"/>
    <property type="match status" value="1"/>
</dbReference>
<evidence type="ECO:0000313" key="4">
    <source>
        <dbReference type="Proteomes" id="UP000176244"/>
    </source>
</evidence>
<keyword evidence="6" id="KW-1185">Reference proteome</keyword>
<gene>
    <name evidence="1" type="primary">gph</name>
    <name evidence="1" type="ORF">ACWI_11180</name>
    <name evidence="2" type="ORF">FXB42_14735</name>
    <name evidence="3" type="ORF">LNN31_15670</name>
</gene>
<dbReference type="PANTHER" id="PTHR43434">
    <property type="entry name" value="PHOSPHOGLYCOLATE PHOSPHATASE"/>
    <property type="match status" value="1"/>
</dbReference>
<name>A0A1F2PJ65_9FIRM</name>
<dbReference type="GO" id="GO:0006281">
    <property type="term" value="P:DNA repair"/>
    <property type="evidence" value="ECO:0007669"/>
    <property type="project" value="TreeGrafter"/>
</dbReference>
<dbReference type="InterPro" id="IPR023198">
    <property type="entry name" value="PGP-like_dom2"/>
</dbReference>
<dbReference type="OrthoDB" id="9807630at2"/>
<dbReference type="Proteomes" id="UP001163550">
    <property type="component" value="Chromosome"/>
</dbReference>
<dbReference type="EC" id="3.1.3.18" evidence="1"/>
<keyword evidence="1" id="KW-0378">Hydrolase</keyword>
<dbReference type="InterPro" id="IPR041492">
    <property type="entry name" value="HAD_2"/>
</dbReference>
<dbReference type="InterPro" id="IPR006439">
    <property type="entry name" value="HAD-SF_hydro_IA"/>
</dbReference>
<dbReference type="SUPFAM" id="SSF56784">
    <property type="entry name" value="HAD-like"/>
    <property type="match status" value="1"/>
</dbReference>
<protein>
    <submittedName>
        <fullName evidence="2">HAD family hydrolase</fullName>
    </submittedName>
    <submittedName>
        <fullName evidence="1">Phosphoglycolate phosphatase</fullName>
        <ecNumber evidence="1">3.1.3.18</ecNumber>
    </submittedName>
</protein>
<dbReference type="EMBL" id="CP087994">
    <property type="protein sequence ID" value="UYO62206.1"/>
    <property type="molecule type" value="Genomic_DNA"/>
</dbReference>
<dbReference type="GO" id="GO:0008967">
    <property type="term" value="F:phosphoglycolate phosphatase activity"/>
    <property type="evidence" value="ECO:0007669"/>
    <property type="project" value="UniProtKB-EC"/>
</dbReference>
<proteinExistence type="predicted"/>
<dbReference type="InterPro" id="IPR050155">
    <property type="entry name" value="HAD-like_hydrolase_sf"/>
</dbReference>
<reference evidence="2 5" key="2">
    <citation type="submission" date="2019-08" db="EMBL/GenBank/DDBJ databases">
        <title>Isolation and enrichment of carboxydotrophic bacteria from anaerobic sludge for the production of bio-based chemicals from syngas.</title>
        <authorList>
            <person name="Antares A.L."/>
            <person name="Moreira J."/>
            <person name="Diender M."/>
            <person name="Parshina S.N."/>
            <person name="Stams A.J.M."/>
            <person name="Alves M."/>
            <person name="Alves J.I."/>
            <person name="Sousa D.Z."/>
        </authorList>
    </citation>
    <scope>NUCLEOTIDE SEQUENCE [LARGE SCALE GENOMIC DNA]</scope>
    <source>
        <strain evidence="2 5">JM</strain>
    </source>
</reference>
<dbReference type="SFLD" id="SFLDS00003">
    <property type="entry name" value="Haloacid_Dehalogenase"/>
    <property type="match status" value="1"/>
</dbReference>
<organism evidence="1 4">
    <name type="scientific">Acetobacterium wieringae</name>
    <dbReference type="NCBI Taxonomy" id="52694"/>
    <lineage>
        <taxon>Bacteria</taxon>
        <taxon>Bacillati</taxon>
        <taxon>Bacillota</taxon>
        <taxon>Clostridia</taxon>
        <taxon>Eubacteriales</taxon>
        <taxon>Eubacteriaceae</taxon>
        <taxon>Acetobacterium</taxon>
    </lineage>
</organism>
<evidence type="ECO:0000313" key="5">
    <source>
        <dbReference type="Proteomes" id="UP000322619"/>
    </source>
</evidence>
<dbReference type="PANTHER" id="PTHR43434:SF1">
    <property type="entry name" value="PHOSPHOGLYCOLATE PHOSPHATASE"/>
    <property type="match status" value="1"/>
</dbReference>
<evidence type="ECO:0000313" key="2">
    <source>
        <dbReference type="EMBL" id="TYC83901.1"/>
    </source>
</evidence>
<dbReference type="Proteomes" id="UP000176244">
    <property type="component" value="Unassembled WGS sequence"/>
</dbReference>
<evidence type="ECO:0000313" key="6">
    <source>
        <dbReference type="Proteomes" id="UP001163550"/>
    </source>
</evidence>
<dbReference type="EMBL" id="LKEU01000023">
    <property type="protein sequence ID" value="OFV71389.1"/>
    <property type="molecule type" value="Genomic_DNA"/>
</dbReference>
<dbReference type="RefSeq" id="WP_070370456.1">
    <property type="nucleotide sequence ID" value="NZ_CABIIK010000032.1"/>
</dbReference>
<dbReference type="Proteomes" id="UP000322619">
    <property type="component" value="Unassembled WGS sequence"/>
</dbReference>
<dbReference type="Gene3D" id="3.40.50.1000">
    <property type="entry name" value="HAD superfamily/HAD-like"/>
    <property type="match status" value="1"/>
</dbReference>
<reference evidence="1 4" key="1">
    <citation type="submission" date="2015-09" db="EMBL/GenBank/DDBJ databases">
        <title>Genome sequence of Acetobacterium wieringae DSM 1911.</title>
        <authorList>
            <person name="Poehlein A."/>
            <person name="Bengelsdorf F.R."/>
            <person name="Schiel-Bengelsdorf B."/>
            <person name="Duerre P."/>
            <person name="Daniel R."/>
        </authorList>
    </citation>
    <scope>NUCLEOTIDE SEQUENCE [LARGE SCALE GENOMIC DNA]</scope>
    <source>
        <strain evidence="1 4">DSM 1911</strain>
    </source>
</reference>
<dbReference type="GO" id="GO:0005829">
    <property type="term" value="C:cytosol"/>
    <property type="evidence" value="ECO:0007669"/>
    <property type="project" value="TreeGrafter"/>
</dbReference>
<dbReference type="InterPro" id="IPR023214">
    <property type="entry name" value="HAD_sf"/>
</dbReference>
<dbReference type="InterPro" id="IPR036412">
    <property type="entry name" value="HAD-like_sf"/>
</dbReference>
<dbReference type="EMBL" id="VSLA01000028">
    <property type="protein sequence ID" value="TYC83901.1"/>
    <property type="molecule type" value="Genomic_DNA"/>
</dbReference>
<sequence length="244" mass="28056">MHKYKGIVFDLDGTLVNSLEDLIDSVNGIMKYHQFPTHSYEVGKRFIGRGLRNLTRDALPEKYRDDEAFVDKLTEMVRSEYSANYLKKTKPYPGITKLLDYLKANDIPWAVCTNKPDLEAKTLVKALLGQYDYVDVRGFTKDALRKPNPAVSLELVAKMGLTPQQCLYVGDSTVDYETAIRAEMLPVLCTWGFESFEVLTKLEDAIWLHNPMRIVDALRYGREMYSVFNEHPDPNPDAQKKKHR</sequence>
<dbReference type="NCBIfam" id="TIGR01549">
    <property type="entry name" value="HAD-SF-IA-v1"/>
    <property type="match status" value="1"/>
</dbReference>
<dbReference type="NCBIfam" id="TIGR01509">
    <property type="entry name" value="HAD-SF-IA-v3"/>
    <property type="match status" value="1"/>
</dbReference>
<evidence type="ECO:0000313" key="3">
    <source>
        <dbReference type="EMBL" id="UYO62206.1"/>
    </source>
</evidence>
<dbReference type="STRING" id="52694.ACWI_11180"/>
<dbReference type="AlphaFoldDB" id="A0A1F2PJ65"/>
<dbReference type="Gene3D" id="1.10.150.240">
    <property type="entry name" value="Putative phosphatase, domain 2"/>
    <property type="match status" value="1"/>
</dbReference>